<reference evidence="1" key="4">
    <citation type="submission" date="2025-09" db="UniProtKB">
        <authorList>
            <consortium name="Ensembl"/>
        </authorList>
    </citation>
    <scope>IDENTIFICATION</scope>
    <source>
        <strain evidence="1">JP 163 A</strain>
    </source>
</reference>
<evidence type="ECO:0000313" key="1">
    <source>
        <dbReference type="Ensembl" id="ENSXMAP00000034888.1"/>
    </source>
</evidence>
<accession>A0A3B5QUI1</accession>
<protein>
    <submittedName>
        <fullName evidence="1">Uncharacterized protein</fullName>
    </submittedName>
</protein>
<reference evidence="2" key="1">
    <citation type="submission" date="2012-01" db="EMBL/GenBank/DDBJ databases">
        <authorList>
            <person name="Walter R."/>
            <person name="Schartl M."/>
            <person name="Warren W."/>
        </authorList>
    </citation>
    <scope>NUCLEOTIDE SEQUENCE [LARGE SCALE GENOMIC DNA]</scope>
    <source>
        <strain evidence="2">JP 163 A</strain>
    </source>
</reference>
<dbReference type="AlphaFoldDB" id="A0A3B5QUI1"/>
<dbReference type="Proteomes" id="UP000002852">
    <property type="component" value="Unassembled WGS sequence"/>
</dbReference>
<organism evidence="1 2">
    <name type="scientific">Xiphophorus maculatus</name>
    <name type="common">Southern platyfish</name>
    <name type="synonym">Platypoecilus maculatus</name>
    <dbReference type="NCBI Taxonomy" id="8083"/>
    <lineage>
        <taxon>Eukaryota</taxon>
        <taxon>Metazoa</taxon>
        <taxon>Chordata</taxon>
        <taxon>Craniata</taxon>
        <taxon>Vertebrata</taxon>
        <taxon>Euteleostomi</taxon>
        <taxon>Actinopterygii</taxon>
        <taxon>Neopterygii</taxon>
        <taxon>Teleostei</taxon>
        <taxon>Neoteleostei</taxon>
        <taxon>Acanthomorphata</taxon>
        <taxon>Ovalentaria</taxon>
        <taxon>Atherinomorphae</taxon>
        <taxon>Cyprinodontiformes</taxon>
        <taxon>Poeciliidae</taxon>
        <taxon>Poeciliinae</taxon>
        <taxon>Xiphophorus</taxon>
    </lineage>
</organism>
<name>A0A3B5QUI1_XIPMA</name>
<reference evidence="2" key="2">
    <citation type="journal article" date="2013" name="Nat. Genet.">
        <title>The genome of the platyfish, Xiphophorus maculatus, provides insights into evolutionary adaptation and several complex traits.</title>
        <authorList>
            <person name="Schartl M."/>
            <person name="Walter R.B."/>
            <person name="Shen Y."/>
            <person name="Garcia T."/>
            <person name="Catchen J."/>
            <person name="Amores A."/>
            <person name="Braasch I."/>
            <person name="Chalopin D."/>
            <person name="Volff J.N."/>
            <person name="Lesch K.P."/>
            <person name="Bisazza A."/>
            <person name="Minx P."/>
            <person name="Hillier L."/>
            <person name="Wilson R.K."/>
            <person name="Fuerstenberg S."/>
            <person name="Boore J."/>
            <person name="Searle S."/>
            <person name="Postlethwait J.H."/>
            <person name="Warren W.C."/>
        </authorList>
    </citation>
    <scope>NUCLEOTIDE SEQUENCE [LARGE SCALE GENOMIC DNA]</scope>
    <source>
        <strain evidence="2">JP 163 A</strain>
    </source>
</reference>
<dbReference type="InParanoid" id="A0A3B5QUI1"/>
<dbReference type="Ensembl" id="ENSXMAT00000021075.1">
    <property type="protein sequence ID" value="ENSXMAP00000034888.1"/>
    <property type="gene ID" value="ENSXMAG00000026846.1"/>
</dbReference>
<reference evidence="1" key="3">
    <citation type="submission" date="2025-08" db="UniProtKB">
        <authorList>
            <consortium name="Ensembl"/>
        </authorList>
    </citation>
    <scope>IDENTIFICATION</scope>
    <source>
        <strain evidence="1">JP 163 A</strain>
    </source>
</reference>
<dbReference type="GeneTree" id="ENSGT01110000271794"/>
<proteinExistence type="predicted"/>
<sequence length="62" mass="7126">IKLNFSCHTSNLIVTVKFRDENITMWDCYSGCGIIIKQDNDSKHTTALRCVMQLCVEMLNET</sequence>
<keyword evidence="2" id="KW-1185">Reference proteome</keyword>
<evidence type="ECO:0000313" key="2">
    <source>
        <dbReference type="Proteomes" id="UP000002852"/>
    </source>
</evidence>